<organism evidence="3 4">
    <name type="scientific">Handelsmanbacteria sp. (strain RIFCSPLOWO2_12_FULL_64_10)</name>
    <dbReference type="NCBI Taxonomy" id="1817868"/>
    <lineage>
        <taxon>Bacteria</taxon>
        <taxon>Candidatus Handelsmaniibacteriota</taxon>
    </lineage>
</organism>
<keyword evidence="1" id="KW-0479">Metal-binding</keyword>
<reference evidence="3 4" key="1">
    <citation type="journal article" date="2016" name="Nat. Commun.">
        <title>Thousands of microbial genomes shed light on interconnected biogeochemical processes in an aquifer system.</title>
        <authorList>
            <person name="Anantharaman K."/>
            <person name="Brown C.T."/>
            <person name="Hug L.A."/>
            <person name="Sharon I."/>
            <person name="Castelle C.J."/>
            <person name="Probst A.J."/>
            <person name="Thomas B.C."/>
            <person name="Singh A."/>
            <person name="Wilkins M.J."/>
            <person name="Karaoz U."/>
            <person name="Brodie E.L."/>
            <person name="Williams K.H."/>
            <person name="Hubbard S.S."/>
            <person name="Banfield J.F."/>
        </authorList>
    </citation>
    <scope>NUCLEOTIDE SEQUENCE [LARGE SCALE GENOMIC DNA]</scope>
    <source>
        <strain evidence="4">RIFCSPLOWO2_12_FULL_64_10</strain>
    </source>
</reference>
<evidence type="ECO:0000259" key="2">
    <source>
        <dbReference type="PROSITE" id="PS50966"/>
    </source>
</evidence>
<comment type="caution">
    <text evidence="3">The sequence shown here is derived from an EMBL/GenBank/DDBJ whole genome shotgun (WGS) entry which is preliminary data.</text>
</comment>
<dbReference type="AlphaFoldDB" id="A0A1F6CF41"/>
<name>A0A1F6CF41_HANXR</name>
<evidence type="ECO:0000313" key="4">
    <source>
        <dbReference type="Proteomes" id="UP000178606"/>
    </source>
</evidence>
<sequence>MIGQTEQKVKSNPRLATFAIGDPDDRLSIAHAMAEGYRIALDGDGTAEVLKADGTAYHVVNFECDCPDRQGRGGSYAGHCKHEIYVSQLRPCELCGGIMALGEFLTAFGKTVRRFECESCGNARDFDLVKGERRVKRYGKPLDEKEAHKVCQAAIYDARWKDADRYVWDALKVRPDIAPAMAERLYQAKMNRLADEVAGRYGLKAEAQAAD</sequence>
<protein>
    <recommendedName>
        <fullName evidence="2">SWIM-type domain-containing protein</fullName>
    </recommendedName>
</protein>
<accession>A0A1F6CF41</accession>
<dbReference type="InterPro" id="IPR007527">
    <property type="entry name" value="Znf_SWIM"/>
</dbReference>
<proteinExistence type="predicted"/>
<keyword evidence="1" id="KW-0863">Zinc-finger</keyword>
<dbReference type="EMBL" id="MFKF01000266">
    <property type="protein sequence ID" value="OGG47819.1"/>
    <property type="molecule type" value="Genomic_DNA"/>
</dbReference>
<evidence type="ECO:0000313" key="3">
    <source>
        <dbReference type="EMBL" id="OGG47819.1"/>
    </source>
</evidence>
<evidence type="ECO:0000256" key="1">
    <source>
        <dbReference type="PROSITE-ProRule" id="PRU00325"/>
    </source>
</evidence>
<dbReference type="Proteomes" id="UP000178606">
    <property type="component" value="Unassembled WGS sequence"/>
</dbReference>
<feature type="domain" description="SWIM-type" evidence="2">
    <location>
        <begin position="37"/>
        <end position="91"/>
    </location>
</feature>
<keyword evidence="1" id="KW-0862">Zinc</keyword>
<dbReference type="PROSITE" id="PS50966">
    <property type="entry name" value="ZF_SWIM"/>
    <property type="match status" value="1"/>
</dbReference>
<dbReference type="GO" id="GO:0008270">
    <property type="term" value="F:zinc ion binding"/>
    <property type="evidence" value="ECO:0007669"/>
    <property type="project" value="UniProtKB-KW"/>
</dbReference>
<gene>
    <name evidence="3" type="ORF">A3F84_12820</name>
</gene>